<evidence type="ECO:0000313" key="1">
    <source>
        <dbReference type="EMBL" id="KAL2542911.1"/>
    </source>
</evidence>
<protein>
    <submittedName>
        <fullName evidence="1">Uncharacterized protein</fullName>
    </submittedName>
</protein>
<organism evidence="1 2">
    <name type="scientific">Abeliophyllum distichum</name>
    <dbReference type="NCBI Taxonomy" id="126358"/>
    <lineage>
        <taxon>Eukaryota</taxon>
        <taxon>Viridiplantae</taxon>
        <taxon>Streptophyta</taxon>
        <taxon>Embryophyta</taxon>
        <taxon>Tracheophyta</taxon>
        <taxon>Spermatophyta</taxon>
        <taxon>Magnoliopsida</taxon>
        <taxon>eudicotyledons</taxon>
        <taxon>Gunneridae</taxon>
        <taxon>Pentapetalae</taxon>
        <taxon>asterids</taxon>
        <taxon>lamiids</taxon>
        <taxon>Lamiales</taxon>
        <taxon>Oleaceae</taxon>
        <taxon>Forsythieae</taxon>
        <taxon>Abeliophyllum</taxon>
    </lineage>
</organism>
<keyword evidence="2" id="KW-1185">Reference proteome</keyword>
<dbReference type="AlphaFoldDB" id="A0ABD1VZS8"/>
<gene>
    <name evidence="1" type="ORF">Adt_03889</name>
</gene>
<accession>A0ABD1VZS8</accession>
<dbReference type="Proteomes" id="UP001604336">
    <property type="component" value="Unassembled WGS sequence"/>
</dbReference>
<sequence>MPDDALRNVPFYPSMGAQAVKKYFTPKWKEFASHGGPRGCVGGWPGHWQSRASAMQLEGAWEGRRPKLSLPGYLAEKKEMEAKLENVEAEFVANFYNTEAYTNFSGYFTRVGHQEVLTVLRIDHPSIDLGPLEAGFPPPNVEGEDDG</sequence>
<comment type="caution">
    <text evidence="1">The sequence shown here is derived from an EMBL/GenBank/DDBJ whole genome shotgun (WGS) entry which is preliminary data.</text>
</comment>
<evidence type="ECO:0000313" key="2">
    <source>
        <dbReference type="Proteomes" id="UP001604336"/>
    </source>
</evidence>
<name>A0ABD1VZS8_9LAMI</name>
<proteinExistence type="predicted"/>
<dbReference type="EMBL" id="JBFOLK010000001">
    <property type="protein sequence ID" value="KAL2542911.1"/>
    <property type="molecule type" value="Genomic_DNA"/>
</dbReference>
<reference evidence="2" key="1">
    <citation type="submission" date="2024-07" db="EMBL/GenBank/DDBJ databases">
        <title>Two chromosome-level genome assemblies of Korean endemic species Abeliophyllum distichum and Forsythia ovata (Oleaceae).</title>
        <authorList>
            <person name="Jang H."/>
        </authorList>
    </citation>
    <scope>NUCLEOTIDE SEQUENCE [LARGE SCALE GENOMIC DNA]</scope>
</reference>